<dbReference type="RefSeq" id="WP_350332406.1">
    <property type="nucleotide sequence ID" value="NZ_CP054719.1"/>
</dbReference>
<keyword evidence="2" id="KW-1185">Reference proteome</keyword>
<evidence type="ECO:0000313" key="1">
    <source>
        <dbReference type="EMBL" id="QOL19659.1"/>
    </source>
</evidence>
<dbReference type="KEGG" id="pbal:CPBP_00423"/>
<dbReference type="AlphaFoldDB" id="A0A7L9RSY9"/>
<gene>
    <name evidence="1" type="ORF">CPBP_00423</name>
</gene>
<accession>A0A7L9RSY9</accession>
<name>A0A7L9RSY9_9PROT</name>
<dbReference type="EMBL" id="CP054719">
    <property type="protein sequence ID" value="QOL19659.1"/>
    <property type="molecule type" value="Genomic_DNA"/>
</dbReference>
<dbReference type="Proteomes" id="UP000594001">
    <property type="component" value="Chromosome"/>
</dbReference>
<sequence>MTTKKIIRESHVFTIKEIVFIKQNPIEVDQIKLPPQDSYKVTIGFDDALVFDHTVDCRGYMSKIKEQQEIVCNFSVSTLCKLSPQQIDFDEKKVEELLSSCQSFSLLKYLVEQSPKILERGYCSEINQQQADDMIWCYLKEVDEKRKKLSKVLSLDDFKNSKISENDFLSKQIASVKEILGEESVCDKEVEDGINGYAHVLGHKRWIKPEEFGGIVRELSKLSVPEEGGIIVYFDEKRLTHTGIIKELRKDENHIFESKWGELPAIFTDSLNTVPTDYGNYVAYFKKPSLEEVENMLGQILETENS</sequence>
<reference evidence="1 2" key="1">
    <citation type="submission" date="2020-06" db="EMBL/GenBank/DDBJ databases">
        <title>The endosymbiont of the kinetoplastid Bodo saltans is a Paracaedibacter-like alpha-proteobacterium possessing a putative toxin-antitoxin system.</title>
        <authorList>
            <person name="Midha S."/>
            <person name="Rigden D.J."/>
            <person name="Siozios S."/>
            <person name="Hurst G.D.D."/>
            <person name="Jackson A.P."/>
        </authorList>
    </citation>
    <scope>NUCLEOTIDE SEQUENCE [LARGE SCALE GENOMIC DNA]</scope>
    <source>
        <strain evidence="1">Lake Konstanz</strain>
    </source>
</reference>
<proteinExistence type="predicted"/>
<organism evidence="1 2">
    <name type="scientific">Candidatus Bodocaedibacter vickermanii</name>
    <dbReference type="NCBI Taxonomy" id="2741701"/>
    <lineage>
        <taxon>Bacteria</taxon>
        <taxon>Pseudomonadati</taxon>
        <taxon>Pseudomonadota</taxon>
        <taxon>Alphaproteobacteria</taxon>
        <taxon>Holosporales</taxon>
        <taxon>Candidatus Paracaedibacteraceae</taxon>
        <taxon>Candidatus Bodocaedibacter</taxon>
    </lineage>
</organism>
<evidence type="ECO:0000313" key="2">
    <source>
        <dbReference type="Proteomes" id="UP000594001"/>
    </source>
</evidence>
<protein>
    <submittedName>
        <fullName evidence="1">Uncharacterized protein</fullName>
    </submittedName>
</protein>